<reference evidence="4 5" key="3">
    <citation type="journal article" date="2017" name="G3 (Bethesda)">
        <title>Comparative analysis highlights variable genome content of wheat rusts and divergence of the mating loci.</title>
        <authorList>
            <person name="Cuomo C.A."/>
            <person name="Bakkeren G."/>
            <person name="Khalil H.B."/>
            <person name="Panwar V."/>
            <person name="Joly D."/>
            <person name="Linning R."/>
            <person name="Sakthikumar S."/>
            <person name="Song X."/>
            <person name="Adiconis X."/>
            <person name="Fan L."/>
            <person name="Goldberg J.M."/>
            <person name="Levin J.Z."/>
            <person name="Young S."/>
            <person name="Zeng Q."/>
            <person name="Anikster Y."/>
            <person name="Bruce M."/>
            <person name="Wang M."/>
            <person name="Yin C."/>
            <person name="McCallum B."/>
            <person name="Szabo L.J."/>
            <person name="Hulbert S."/>
            <person name="Chen X."/>
            <person name="Fellers J.P."/>
        </authorList>
    </citation>
    <scope>NUCLEOTIDE SEQUENCE</scope>
    <source>
        <strain evidence="4">isolate 1-1 / race 1 (BBBD)</strain>
        <strain evidence="5">Isolate 1-1 / race 1 (BBBD)</strain>
    </source>
</reference>
<feature type="chain" id="PRO_5008110316" evidence="2">
    <location>
        <begin position="20"/>
        <end position="321"/>
    </location>
</feature>
<evidence type="ECO:0000313" key="4">
    <source>
        <dbReference type="EnsemblFungi" id="PTTG_11968-t43_1-p1"/>
    </source>
</evidence>
<organism evidence="3">
    <name type="scientific">Puccinia triticina (isolate 1-1 / race 1 (BBBD))</name>
    <name type="common">Brown leaf rust fungus</name>
    <dbReference type="NCBI Taxonomy" id="630390"/>
    <lineage>
        <taxon>Eukaryota</taxon>
        <taxon>Fungi</taxon>
        <taxon>Dikarya</taxon>
        <taxon>Basidiomycota</taxon>
        <taxon>Pucciniomycotina</taxon>
        <taxon>Pucciniomycetes</taxon>
        <taxon>Pucciniales</taxon>
        <taxon>Pucciniaceae</taxon>
        <taxon>Puccinia</taxon>
    </lineage>
</organism>
<dbReference type="AlphaFoldDB" id="A0A180GUX2"/>
<feature type="signal peptide" evidence="2">
    <location>
        <begin position="1"/>
        <end position="19"/>
    </location>
</feature>
<evidence type="ECO:0000256" key="2">
    <source>
        <dbReference type="SAM" id="SignalP"/>
    </source>
</evidence>
<dbReference type="Proteomes" id="UP000005240">
    <property type="component" value="Unassembled WGS sequence"/>
</dbReference>
<feature type="region of interest" description="Disordered" evidence="1">
    <location>
        <begin position="229"/>
        <end position="277"/>
    </location>
</feature>
<proteinExistence type="predicted"/>
<keyword evidence="5" id="KW-1185">Reference proteome</keyword>
<dbReference type="EMBL" id="ADAS02000018">
    <property type="protein sequence ID" value="OAV96606.1"/>
    <property type="molecule type" value="Genomic_DNA"/>
</dbReference>
<gene>
    <name evidence="3" type="ORF">PTTG_11968</name>
</gene>
<reference evidence="4" key="4">
    <citation type="submission" date="2025-05" db="UniProtKB">
        <authorList>
            <consortium name="EnsemblFungi"/>
        </authorList>
    </citation>
    <scope>IDENTIFICATION</scope>
    <source>
        <strain evidence="4">isolate 1-1 / race 1 (BBBD)</strain>
    </source>
</reference>
<accession>A0A180GUX2</accession>
<reference evidence="3" key="1">
    <citation type="submission" date="2009-11" db="EMBL/GenBank/DDBJ databases">
        <authorList>
            <consortium name="The Broad Institute Genome Sequencing Platform"/>
            <person name="Ward D."/>
            <person name="Feldgarden M."/>
            <person name="Earl A."/>
            <person name="Young S.K."/>
            <person name="Zeng Q."/>
            <person name="Koehrsen M."/>
            <person name="Alvarado L."/>
            <person name="Berlin A."/>
            <person name="Bochicchio J."/>
            <person name="Borenstein D."/>
            <person name="Chapman S.B."/>
            <person name="Chen Z."/>
            <person name="Engels R."/>
            <person name="Freedman E."/>
            <person name="Gellesch M."/>
            <person name="Goldberg J."/>
            <person name="Griggs A."/>
            <person name="Gujja S."/>
            <person name="Heilman E."/>
            <person name="Heiman D."/>
            <person name="Hepburn T."/>
            <person name="Howarth C."/>
            <person name="Jen D."/>
            <person name="Larson L."/>
            <person name="Lewis B."/>
            <person name="Mehta T."/>
            <person name="Park D."/>
            <person name="Pearson M."/>
            <person name="Roberts A."/>
            <person name="Saif S."/>
            <person name="Shea T."/>
            <person name="Shenoy N."/>
            <person name="Sisk P."/>
            <person name="Stolte C."/>
            <person name="Sykes S."/>
            <person name="Thomson T."/>
            <person name="Walk T."/>
            <person name="White J."/>
            <person name="Yandava C."/>
            <person name="Izard J."/>
            <person name="Baranova O.V."/>
            <person name="Blanton J.M."/>
            <person name="Tanner A.C."/>
            <person name="Dewhirst F.E."/>
            <person name="Haas B."/>
            <person name="Nusbaum C."/>
            <person name="Birren B."/>
        </authorList>
    </citation>
    <scope>NUCLEOTIDE SEQUENCE [LARGE SCALE GENOMIC DNA]</scope>
    <source>
        <strain evidence="3">1-1 BBBD Race 1</strain>
    </source>
</reference>
<evidence type="ECO:0000313" key="5">
    <source>
        <dbReference type="Proteomes" id="UP000005240"/>
    </source>
</evidence>
<evidence type="ECO:0000256" key="1">
    <source>
        <dbReference type="SAM" id="MobiDB-lite"/>
    </source>
</evidence>
<reference evidence="3" key="2">
    <citation type="submission" date="2016-05" db="EMBL/GenBank/DDBJ databases">
        <title>Comparative analysis highlights variable genome content of wheat rusts and divergence of the mating loci.</title>
        <authorList>
            <person name="Cuomo C.A."/>
            <person name="Bakkeren G."/>
            <person name="Szabo L."/>
            <person name="Khalil H."/>
            <person name="Joly D."/>
            <person name="Goldberg J."/>
            <person name="Young S."/>
            <person name="Zeng Q."/>
            <person name="Fellers J."/>
        </authorList>
    </citation>
    <scope>NUCLEOTIDE SEQUENCE [LARGE SCALE GENOMIC DNA]</scope>
    <source>
        <strain evidence="3">1-1 BBBD Race 1</strain>
    </source>
</reference>
<dbReference type="VEuPathDB" id="FungiDB:PTTG_11968"/>
<evidence type="ECO:0000313" key="3">
    <source>
        <dbReference type="EMBL" id="OAV96606.1"/>
    </source>
</evidence>
<protein>
    <submittedName>
        <fullName evidence="3 4">Uncharacterized protein</fullName>
    </submittedName>
</protein>
<dbReference type="EnsemblFungi" id="PTTG_11968-t43_1">
    <property type="protein sequence ID" value="PTTG_11968-t43_1-p1"/>
    <property type="gene ID" value="PTTG_11968"/>
</dbReference>
<feature type="compositionally biased region" description="Polar residues" evidence="1">
    <location>
        <begin position="240"/>
        <end position="270"/>
    </location>
</feature>
<keyword evidence="2" id="KW-0732">Signal</keyword>
<name>A0A180GUX2_PUCT1</name>
<sequence>MTRLCLLFLALLSYRDVIAPNTEIFKAPINPGRETLSEGRNSKFAVGRGPSSDVKTSVLNSNWSEGGPRKNIVPLELDDFASKGLQHPEFPGAHLDEYMQTTAPKVITISRPNKIACPHNSVPAYSYHHGQRGVTTVWMYEGFVPIDSEAYLDYTKRLRQHQALHDYQPAKKDGITLPSKEEFNNYVHKVAQGLVNPEAEQVNMVHKEAQGLVKPQAEQVNIAEQKTPLAGNKASEHHISATQSSSKPNFEQQNRQSTAGPSQRRNNSPGKATRDRMKARGQFRYTAPHNIQYHGYNTQYHGYNTQYHGYNTQYHGYVPRN</sequence>